<dbReference type="EMBL" id="CP127523">
    <property type="protein sequence ID" value="XRI67830.1"/>
    <property type="molecule type" value="Genomic_DNA"/>
</dbReference>
<proteinExistence type="predicted"/>
<keyword evidence="1" id="KW-0238">DNA-binding</keyword>
<organism evidence="1 2">
    <name type="scientific">Acidithiobacillus ferrianus</name>
    <dbReference type="NCBI Taxonomy" id="2678518"/>
    <lineage>
        <taxon>Bacteria</taxon>
        <taxon>Pseudomonadati</taxon>
        <taxon>Pseudomonadota</taxon>
        <taxon>Acidithiobacillia</taxon>
        <taxon>Acidithiobacillales</taxon>
        <taxon>Acidithiobacillaceae</taxon>
        <taxon>Acidithiobacillus</taxon>
    </lineage>
</organism>
<dbReference type="Proteomes" id="UP000470022">
    <property type="component" value="Chromosome"/>
</dbReference>
<sequence>MDTNATPGRKKESFLKGAGSALYWLWTLVMVTSGLTAMGMSVAAYHHGMIMMPAYVMAVAFFGFGVYGGKNTPRKGSTKATRWQFLGALWVTATAMAITLVASQSIGFLLAIGTLIAVHRILLHKKKVVNNVDDEDMDGEFIRGARIFDYRDPKRLAKTKTGNKYPITIGGVEIPRDEESSHFLFAGGPGMGKSVAISQMLETIRLRGERAIVYDPTGEYLQWFYRPGDKILNPLDARSEPWTPWSDADNRADFEALAGGLIADDERQPFFPQSARALLVAILETTKSVSEMTRMIMASENEELIELVKKCGLLGLVGSSQTFSNSRASMTAPTTCLRYLRDTKPGEMPFSIRKWVMNEEQNKGSWLFLTSRADQRTTLRPLLSLWLDIAINGVMMMSPNRERRLWLMVDELPTLQKMLKIAVAMAECRKYGLCVVTGIQTVAQLKDVYGIHGAEVMLGLPQTQTIFRLPDPDTAAWASKAIGSRNLTREVLSESSNSSGGGESSSFQNTTEDAILPSQIQSLPKLEAILSYSDGVDGVKKCRVKLAWKDRPSQAQAYVMAHTITPEPFISETAPGLPEVVDESAPTDPF</sequence>
<keyword evidence="2" id="KW-1185">Reference proteome</keyword>
<accession>A0ACD5H3I2</accession>
<gene>
    <name evidence="1" type="ORF">GL267_008665</name>
</gene>
<protein>
    <submittedName>
        <fullName evidence="1">Type IV secretion system DNA-binding domain-containing protein</fullName>
    </submittedName>
</protein>
<name>A0ACD5H3I2_9PROT</name>
<reference evidence="1" key="1">
    <citation type="submission" date="2023-06" db="EMBL/GenBank/DDBJ databases">
        <title>Complete and circular genome of Acidithiobacillus ferrianus DSM 107098.</title>
        <authorList>
            <person name="Norris P.R."/>
            <person name="Falagan C."/>
            <person name="Moya-Beltran A."/>
            <person name="Castro M."/>
            <person name="Quatrini R."/>
            <person name="Johnson D.B."/>
        </authorList>
    </citation>
    <scope>NUCLEOTIDE SEQUENCE</scope>
    <source>
        <strain evidence="1">MG</strain>
    </source>
</reference>
<evidence type="ECO:0000313" key="2">
    <source>
        <dbReference type="Proteomes" id="UP000470022"/>
    </source>
</evidence>
<evidence type="ECO:0000313" key="1">
    <source>
        <dbReference type="EMBL" id="XRI67830.1"/>
    </source>
</evidence>